<evidence type="ECO:0000313" key="2">
    <source>
        <dbReference type="EMBL" id="OPX48413.1"/>
    </source>
</evidence>
<dbReference type="RefSeq" id="WP_080022486.1">
    <property type="nucleotide sequence ID" value="NZ_LTAY01000032.1"/>
</dbReference>
<evidence type="ECO:0000256" key="1">
    <source>
        <dbReference type="SAM" id="Phobius"/>
    </source>
</evidence>
<gene>
    <name evidence="2" type="ORF">CLTHE_12360</name>
</gene>
<keyword evidence="1" id="KW-1133">Transmembrane helix</keyword>
<dbReference type="InterPro" id="IPR011330">
    <property type="entry name" value="Glyco_hydro/deAcase_b/a-brl"/>
</dbReference>
<reference evidence="2 3" key="1">
    <citation type="submission" date="2016-02" db="EMBL/GenBank/DDBJ databases">
        <title>Genome sequence of Clostridium thermobutyricum DSM 4928.</title>
        <authorList>
            <person name="Poehlein A."/>
            <person name="Daniel R."/>
        </authorList>
    </citation>
    <scope>NUCLEOTIDE SEQUENCE [LARGE SCALE GENOMIC DNA]</scope>
    <source>
        <strain evidence="2 3">DSM 4928</strain>
    </source>
</reference>
<sequence length="463" mass="52735">MGKLKKIIIITASTIFSIALIYGIFFYFSFFQGDVTIKNGIVKSKSINKEKLSSYKSNGYTAINTFESQPIEEISDIKISILNKNLSKDTKILLKSQRYYIPLDIICSKLNFSIINNNSLKITNDKLKINFVNNNKCNINDNTYWLRGGIIEHNNQKFISISDMEYIFGLTAIFNAEENSITIMKSNINKSLDKQLPLQNGKVALIRFEDVTAGGSFYDTENQAKFKAIGDFMYQNNLKFNIAWVPRYIHPDNNIDNDLLKEKNINNAGFINALDYLINCGGRIGLHGYTHQSNNTVSTVGSELTRNDNSTESETRAVIENAINTSTALNIPVSFFESPHYHATKRQKEIIGEYFQYQYEPYSILNYIGLKTTKNNNLFIPTPLGYIKDRNPKNIVEKLKNPTSNLLCSLFYHPSLELDYITLDSKNNVFNFNFEKDSILTSLVNALIENGYSTIHPSDFGTY</sequence>
<keyword evidence="1" id="KW-0812">Transmembrane</keyword>
<dbReference type="Pfam" id="PF10096">
    <property type="entry name" value="DUF2334"/>
    <property type="match status" value="1"/>
</dbReference>
<dbReference type="InterPro" id="IPR018763">
    <property type="entry name" value="DUF2334"/>
</dbReference>
<dbReference type="AlphaFoldDB" id="A0A1V4SXD1"/>
<dbReference type="SUPFAM" id="SSF88713">
    <property type="entry name" value="Glycoside hydrolase/deacetylase"/>
    <property type="match status" value="1"/>
</dbReference>
<feature type="transmembrane region" description="Helical" evidence="1">
    <location>
        <begin position="7"/>
        <end position="28"/>
    </location>
</feature>
<dbReference type="OrthoDB" id="2339428at2"/>
<dbReference type="GO" id="GO:0005975">
    <property type="term" value="P:carbohydrate metabolic process"/>
    <property type="evidence" value="ECO:0007669"/>
    <property type="project" value="InterPro"/>
</dbReference>
<comment type="caution">
    <text evidence="2">The sequence shown here is derived from an EMBL/GenBank/DDBJ whole genome shotgun (WGS) entry which is preliminary data.</text>
</comment>
<organism evidence="2 3">
    <name type="scientific">Clostridium thermobutyricum DSM 4928</name>
    <dbReference type="NCBI Taxonomy" id="1121339"/>
    <lineage>
        <taxon>Bacteria</taxon>
        <taxon>Bacillati</taxon>
        <taxon>Bacillota</taxon>
        <taxon>Clostridia</taxon>
        <taxon>Eubacteriales</taxon>
        <taxon>Clostridiaceae</taxon>
        <taxon>Clostridium</taxon>
    </lineage>
</organism>
<keyword evidence="1" id="KW-0472">Membrane</keyword>
<evidence type="ECO:0000313" key="3">
    <source>
        <dbReference type="Proteomes" id="UP000191448"/>
    </source>
</evidence>
<accession>A0A1V4SXD1</accession>
<dbReference type="Proteomes" id="UP000191448">
    <property type="component" value="Unassembled WGS sequence"/>
</dbReference>
<protein>
    <recommendedName>
        <fullName evidence="4">Copper amine oxidase-like N-terminal domain-containing protein</fullName>
    </recommendedName>
</protein>
<name>A0A1V4SXD1_9CLOT</name>
<proteinExistence type="predicted"/>
<evidence type="ECO:0008006" key="4">
    <source>
        <dbReference type="Google" id="ProtNLM"/>
    </source>
</evidence>
<dbReference type="EMBL" id="LTAY01000032">
    <property type="protein sequence ID" value="OPX48413.1"/>
    <property type="molecule type" value="Genomic_DNA"/>
</dbReference>